<gene>
    <name evidence="2" type="ORF">RSSM_02456</name>
</gene>
<evidence type="ECO:0000313" key="3">
    <source>
        <dbReference type="Proteomes" id="UP000011885"/>
    </source>
</evidence>
<feature type="transmembrane region" description="Helical" evidence="1">
    <location>
        <begin position="24"/>
        <end position="44"/>
    </location>
</feature>
<accession>M5UE34</accession>
<comment type="caution">
    <text evidence="2">The sequence shown here is derived from an EMBL/GenBank/DDBJ whole genome shotgun (WGS) entry which is preliminary data.</text>
</comment>
<name>M5UE34_9BACT</name>
<sequence>MALGAGLSAFRLSALGALRWGHCVGGTALGLTALGLTALGLTAFRSAATGWDRSGYICAVVIE</sequence>
<keyword evidence="1" id="KW-1133">Transmembrane helix</keyword>
<evidence type="ECO:0000313" key="2">
    <source>
        <dbReference type="EMBL" id="EMI56121.1"/>
    </source>
</evidence>
<dbReference type="PATRIC" id="fig|1263870.3.peg.2613"/>
<keyword evidence="1" id="KW-0472">Membrane</keyword>
<proteinExistence type="predicted"/>
<organism evidence="2 3">
    <name type="scientific">Rhodopirellula sallentina SM41</name>
    <dbReference type="NCBI Taxonomy" id="1263870"/>
    <lineage>
        <taxon>Bacteria</taxon>
        <taxon>Pseudomonadati</taxon>
        <taxon>Planctomycetota</taxon>
        <taxon>Planctomycetia</taxon>
        <taxon>Pirellulales</taxon>
        <taxon>Pirellulaceae</taxon>
        <taxon>Rhodopirellula</taxon>
    </lineage>
</organism>
<dbReference type="EMBL" id="ANOH01000169">
    <property type="protein sequence ID" value="EMI56121.1"/>
    <property type="molecule type" value="Genomic_DNA"/>
</dbReference>
<reference evidence="2 3" key="1">
    <citation type="journal article" date="2013" name="Mar. Genomics">
        <title>Expression of sulfatases in Rhodopirellula baltica and the diversity of sulfatases in the genus Rhodopirellula.</title>
        <authorList>
            <person name="Wegner C.E."/>
            <person name="Richter-Heitmann T."/>
            <person name="Klindworth A."/>
            <person name="Klockow C."/>
            <person name="Richter M."/>
            <person name="Achstetter T."/>
            <person name="Glockner F.O."/>
            <person name="Harder J."/>
        </authorList>
    </citation>
    <scope>NUCLEOTIDE SEQUENCE [LARGE SCALE GENOMIC DNA]</scope>
    <source>
        <strain evidence="2 3">SM41</strain>
    </source>
</reference>
<dbReference type="AlphaFoldDB" id="M5UE34"/>
<keyword evidence="3" id="KW-1185">Reference proteome</keyword>
<protein>
    <submittedName>
        <fullName evidence="2">Uncharacterized protein</fullName>
    </submittedName>
</protein>
<keyword evidence="1" id="KW-0812">Transmembrane</keyword>
<evidence type="ECO:0000256" key="1">
    <source>
        <dbReference type="SAM" id="Phobius"/>
    </source>
</evidence>
<dbReference type="Proteomes" id="UP000011885">
    <property type="component" value="Unassembled WGS sequence"/>
</dbReference>